<feature type="region of interest" description="Disordered" evidence="12">
    <location>
        <begin position="78"/>
        <end position="114"/>
    </location>
</feature>
<evidence type="ECO:0000256" key="9">
    <source>
        <dbReference type="ARBA" id="ARBA00074442"/>
    </source>
</evidence>
<organism evidence="13">
    <name type="scientific">Timema bartmani</name>
    <dbReference type="NCBI Taxonomy" id="61472"/>
    <lineage>
        <taxon>Eukaryota</taxon>
        <taxon>Metazoa</taxon>
        <taxon>Ecdysozoa</taxon>
        <taxon>Arthropoda</taxon>
        <taxon>Hexapoda</taxon>
        <taxon>Insecta</taxon>
        <taxon>Pterygota</taxon>
        <taxon>Neoptera</taxon>
        <taxon>Polyneoptera</taxon>
        <taxon>Phasmatodea</taxon>
        <taxon>Timematodea</taxon>
        <taxon>Timematoidea</taxon>
        <taxon>Timematidae</taxon>
        <taxon>Timema</taxon>
    </lineage>
</organism>
<dbReference type="EMBL" id="OD564556">
    <property type="protein sequence ID" value="CAD7438930.1"/>
    <property type="molecule type" value="Genomic_DNA"/>
</dbReference>
<accession>A0A7R9EPB7</accession>
<dbReference type="Gene3D" id="2.130.10.10">
    <property type="entry name" value="YVTN repeat-like/Quinoprotein amine dehydrogenase"/>
    <property type="match status" value="1"/>
</dbReference>
<dbReference type="InterPro" id="IPR001680">
    <property type="entry name" value="WD40_rpt"/>
</dbReference>
<feature type="compositionally biased region" description="Polar residues" evidence="12">
    <location>
        <begin position="168"/>
        <end position="180"/>
    </location>
</feature>
<dbReference type="InterPro" id="IPR045161">
    <property type="entry name" value="Utp18"/>
</dbReference>
<comment type="subcellular location">
    <subcellularLocation>
        <location evidence="1">Nucleus</location>
        <location evidence="1">Nucleolus</location>
    </subcellularLocation>
</comment>
<name>A0A7R9EPB7_9NEOP</name>
<feature type="region of interest" description="Disordered" evidence="12">
    <location>
        <begin position="153"/>
        <end position="192"/>
    </location>
</feature>
<evidence type="ECO:0000256" key="6">
    <source>
        <dbReference type="ARBA" id="ARBA00023242"/>
    </source>
</evidence>
<evidence type="ECO:0000256" key="7">
    <source>
        <dbReference type="ARBA" id="ARBA00025767"/>
    </source>
</evidence>
<dbReference type="SMART" id="SM00320">
    <property type="entry name" value="WD40"/>
    <property type="match status" value="5"/>
</dbReference>
<protein>
    <recommendedName>
        <fullName evidence="9">U3 small nucleolar RNA-associated protein 18 homolog</fullName>
    </recommendedName>
    <alternativeName>
        <fullName evidence="10">WD repeat-containing protein 50</fullName>
    </alternativeName>
</protein>
<dbReference type="GO" id="GO:0034388">
    <property type="term" value="C:Pwp2p-containing subcomplex of 90S preribosome"/>
    <property type="evidence" value="ECO:0007669"/>
    <property type="project" value="TreeGrafter"/>
</dbReference>
<evidence type="ECO:0000256" key="5">
    <source>
        <dbReference type="ARBA" id="ARBA00022737"/>
    </source>
</evidence>
<keyword evidence="3" id="KW-0597">Phosphoprotein</keyword>
<evidence type="ECO:0000313" key="13">
    <source>
        <dbReference type="EMBL" id="CAD7438930.1"/>
    </source>
</evidence>
<keyword evidence="2" id="KW-0698">rRNA processing</keyword>
<comment type="similarity">
    <text evidence="7">Belongs to the WD repeat UTP18 family.</text>
</comment>
<dbReference type="PANTHER" id="PTHR18359">
    <property type="entry name" value="WD-REPEAT PROTEIN-RELATED"/>
    <property type="match status" value="1"/>
</dbReference>
<reference evidence="13" key="1">
    <citation type="submission" date="2020-11" db="EMBL/GenBank/DDBJ databases">
        <authorList>
            <person name="Tran Van P."/>
        </authorList>
    </citation>
    <scope>NUCLEOTIDE SEQUENCE</scope>
</reference>
<sequence>MFWENTRAHTESSVVDSWFHSVAACVALAEVGPDPPLLDKEIVACQPLTHPKLNSMSASLTTIGLELTQPAVIMLKRKQSSQKAGKKRKFEVKNEKTLRKEKVEQQSRMKTEEEQRQSLLLEKIVFGGASDVLDNIDHFENVRELAQMRIGSAETEDSGVEGGDSDPESNINMPSDNTPEYSGLQPAWHDDDDAGIRFESMMGTPKWATLNRKEQNSDSEDDSGDEFLQHCGNFLSKKTTVLHKGVVELKRLRDLNMETYTEGPQIKSVQFHPGSTVGLVAGVSGVASLFQVDGYNNTKLQSVQFERFPIHCARFTNDGSQFLVGSLHHRHFFCYDMMADKSLRIINSPAAEITHMKNFEMSPDGRVMVVCGRYGNIHVLTARTREHIGTLKMNGEVTSVTFNADGSRMYSHGDSGEVYIWDMPARACVHRFLDDGCIVGSSLAFSPNSQFLACGSRSGVVNVYDARSLATSNAPIPLKILLNLTTPVTSLKFNAASEILAMASNDKDNAIKLVHFPSMTVFNNFPSAQTLFRPQCLDFSLNSGYFTLGNGKGAALLFRSDDSVTRQHELCTSVYHLSGGEGWFTGRVWKNRQREREKVDKQEKERT</sequence>
<dbReference type="GO" id="GO:0032040">
    <property type="term" value="C:small-subunit processome"/>
    <property type="evidence" value="ECO:0007669"/>
    <property type="project" value="TreeGrafter"/>
</dbReference>
<evidence type="ECO:0000256" key="1">
    <source>
        <dbReference type="ARBA" id="ARBA00004604"/>
    </source>
</evidence>
<dbReference type="PROSITE" id="PS50082">
    <property type="entry name" value="WD_REPEATS_2"/>
    <property type="match status" value="1"/>
</dbReference>
<gene>
    <name evidence="13" type="ORF">TBIB3V08_LOCUS1512</name>
</gene>
<proteinExistence type="inferred from homology"/>
<evidence type="ECO:0000256" key="11">
    <source>
        <dbReference type="PROSITE-ProRule" id="PRU00221"/>
    </source>
</evidence>
<keyword evidence="6" id="KW-0539">Nucleus</keyword>
<dbReference type="Pfam" id="PF00400">
    <property type="entry name" value="WD40"/>
    <property type="match status" value="2"/>
</dbReference>
<evidence type="ECO:0000256" key="10">
    <source>
        <dbReference type="ARBA" id="ARBA00075773"/>
    </source>
</evidence>
<keyword evidence="5" id="KW-0677">Repeat</keyword>
<feature type="compositionally biased region" description="Basic and acidic residues" evidence="12">
    <location>
        <begin position="91"/>
        <end position="114"/>
    </location>
</feature>
<evidence type="ECO:0000256" key="8">
    <source>
        <dbReference type="ARBA" id="ARBA00058527"/>
    </source>
</evidence>
<dbReference type="InterPro" id="IPR015943">
    <property type="entry name" value="WD40/YVTN_repeat-like_dom_sf"/>
</dbReference>
<feature type="repeat" description="WD" evidence="11">
    <location>
        <begin position="390"/>
        <end position="431"/>
    </location>
</feature>
<feature type="compositionally biased region" description="Basic residues" evidence="12">
    <location>
        <begin position="78"/>
        <end position="90"/>
    </location>
</feature>
<dbReference type="AlphaFoldDB" id="A0A7R9EPB7"/>
<keyword evidence="4 11" id="KW-0853">WD repeat</keyword>
<dbReference type="GO" id="GO:0006364">
    <property type="term" value="P:rRNA processing"/>
    <property type="evidence" value="ECO:0007669"/>
    <property type="project" value="UniProtKB-KW"/>
</dbReference>
<evidence type="ECO:0000256" key="2">
    <source>
        <dbReference type="ARBA" id="ARBA00022552"/>
    </source>
</evidence>
<dbReference type="FunFam" id="2.130.10.10:FF:000121">
    <property type="entry name" value="U3 small nucleolar RNA-associated protein 18 homolog"/>
    <property type="match status" value="1"/>
</dbReference>
<feature type="compositionally biased region" description="Acidic residues" evidence="12">
    <location>
        <begin position="154"/>
        <end position="167"/>
    </location>
</feature>
<dbReference type="InterPro" id="IPR036322">
    <property type="entry name" value="WD40_repeat_dom_sf"/>
</dbReference>
<evidence type="ECO:0000256" key="3">
    <source>
        <dbReference type="ARBA" id="ARBA00022553"/>
    </source>
</evidence>
<comment type="function">
    <text evidence="8">Part of the small subunit (SSU) processome, first precursor of the small eukaryotic ribosomal subunit. During the assembly of the SSU processome in the nucleolus, many ribosome biogenesis factors, an RNA chaperone and ribosomal proteins associate with the nascent pre-rRNA and work in concert to generate RNA folding, modifications, rearrangements and cleavage as well as targeted degradation of pre-ribosomal RNA by the RNA exosome. Involved in nucleolar processing of pre-18S ribosomal RNA.</text>
</comment>
<evidence type="ECO:0000256" key="4">
    <source>
        <dbReference type="ARBA" id="ARBA00022574"/>
    </source>
</evidence>
<evidence type="ECO:0000256" key="12">
    <source>
        <dbReference type="SAM" id="MobiDB-lite"/>
    </source>
</evidence>
<dbReference type="PANTHER" id="PTHR18359:SF0">
    <property type="entry name" value="U3 SMALL NUCLEOLAR RNA-ASSOCIATED PROTEIN 18 HOMOLOG"/>
    <property type="match status" value="1"/>
</dbReference>
<dbReference type="SUPFAM" id="SSF50978">
    <property type="entry name" value="WD40 repeat-like"/>
    <property type="match status" value="1"/>
</dbReference>